<evidence type="ECO:0000313" key="2">
    <source>
        <dbReference type="EMBL" id="KAL0156056.1"/>
    </source>
</evidence>
<proteinExistence type="predicted"/>
<feature type="non-terminal residue" evidence="2">
    <location>
        <position position="1"/>
    </location>
</feature>
<evidence type="ECO:0008006" key="4">
    <source>
        <dbReference type="Google" id="ProtNLM"/>
    </source>
</evidence>
<accession>A0ABD0N4A4</accession>
<evidence type="ECO:0000313" key="3">
    <source>
        <dbReference type="Proteomes" id="UP001529510"/>
    </source>
</evidence>
<feature type="non-terminal residue" evidence="2">
    <location>
        <position position="145"/>
    </location>
</feature>
<sequence>LEPVFGVAPQLLQRRQPLGSGRGRRNEQPADRHRSHPARHAVAPAGALRLLQRELQAAPAEGQGGQSHAEAEETEPAGALGRGERDGRRHRARRGGRQLHDQPQPHHQRPHRARRVRRGVSRGRGGGGGRRCQRELRGRARGNQT</sequence>
<gene>
    <name evidence="2" type="ORF">M9458_047302</name>
</gene>
<name>A0ABD0N4A4_CIRMR</name>
<dbReference type="AlphaFoldDB" id="A0ABD0N4A4"/>
<organism evidence="2 3">
    <name type="scientific">Cirrhinus mrigala</name>
    <name type="common">Mrigala</name>
    <dbReference type="NCBI Taxonomy" id="683832"/>
    <lineage>
        <taxon>Eukaryota</taxon>
        <taxon>Metazoa</taxon>
        <taxon>Chordata</taxon>
        <taxon>Craniata</taxon>
        <taxon>Vertebrata</taxon>
        <taxon>Euteleostomi</taxon>
        <taxon>Actinopterygii</taxon>
        <taxon>Neopterygii</taxon>
        <taxon>Teleostei</taxon>
        <taxon>Ostariophysi</taxon>
        <taxon>Cypriniformes</taxon>
        <taxon>Cyprinidae</taxon>
        <taxon>Labeoninae</taxon>
        <taxon>Labeonini</taxon>
        <taxon>Cirrhinus</taxon>
    </lineage>
</organism>
<feature type="region of interest" description="Disordered" evidence="1">
    <location>
        <begin position="1"/>
        <end position="145"/>
    </location>
</feature>
<dbReference type="EMBL" id="JAMKFB020000024">
    <property type="protein sequence ID" value="KAL0156056.1"/>
    <property type="molecule type" value="Genomic_DNA"/>
</dbReference>
<keyword evidence="3" id="KW-1185">Reference proteome</keyword>
<feature type="compositionally biased region" description="Low complexity" evidence="1">
    <location>
        <begin position="47"/>
        <end position="61"/>
    </location>
</feature>
<reference evidence="2 3" key="1">
    <citation type="submission" date="2024-05" db="EMBL/GenBank/DDBJ databases">
        <title>Genome sequencing and assembly of Indian major carp, Cirrhinus mrigala (Hamilton, 1822).</title>
        <authorList>
            <person name="Mohindra V."/>
            <person name="Chowdhury L.M."/>
            <person name="Lal K."/>
            <person name="Jena J.K."/>
        </authorList>
    </citation>
    <scope>NUCLEOTIDE SEQUENCE [LARGE SCALE GENOMIC DNA]</scope>
    <source>
        <strain evidence="2">CM1030</strain>
        <tissue evidence="2">Blood</tissue>
    </source>
</reference>
<feature type="compositionally biased region" description="Basic residues" evidence="1">
    <location>
        <begin position="88"/>
        <end position="97"/>
    </location>
</feature>
<feature type="compositionally biased region" description="Basic residues" evidence="1">
    <location>
        <begin position="106"/>
        <end position="121"/>
    </location>
</feature>
<protein>
    <recommendedName>
        <fullName evidence="4">Wingless</fullName>
    </recommendedName>
</protein>
<dbReference type="Proteomes" id="UP001529510">
    <property type="component" value="Unassembled WGS sequence"/>
</dbReference>
<comment type="caution">
    <text evidence="2">The sequence shown here is derived from an EMBL/GenBank/DDBJ whole genome shotgun (WGS) entry which is preliminary data.</text>
</comment>
<evidence type="ECO:0000256" key="1">
    <source>
        <dbReference type="SAM" id="MobiDB-lite"/>
    </source>
</evidence>